<evidence type="ECO:0000313" key="1">
    <source>
        <dbReference type="EMBL" id="RGT56349.1"/>
    </source>
</evidence>
<dbReference type="RefSeq" id="WP_118764844.1">
    <property type="nucleotide sequence ID" value="NZ_CABJCF010000002.1"/>
</dbReference>
<accession>A0A412PFE8</accession>
<dbReference type="EMBL" id="QRWX01000002">
    <property type="protein sequence ID" value="RGT56349.1"/>
    <property type="molecule type" value="Genomic_DNA"/>
</dbReference>
<dbReference type="Proteomes" id="UP000284731">
    <property type="component" value="Unassembled WGS sequence"/>
</dbReference>
<comment type="caution">
    <text evidence="1">The sequence shown here is derived from an EMBL/GenBank/DDBJ whole genome shotgun (WGS) entry which is preliminary data.</text>
</comment>
<gene>
    <name evidence="1" type="ORF">DWX20_05965</name>
</gene>
<organism evidence="1 2">
    <name type="scientific">Solobacterium moorei</name>
    <dbReference type="NCBI Taxonomy" id="102148"/>
    <lineage>
        <taxon>Bacteria</taxon>
        <taxon>Bacillati</taxon>
        <taxon>Bacillota</taxon>
        <taxon>Erysipelotrichia</taxon>
        <taxon>Erysipelotrichales</taxon>
        <taxon>Erysipelotrichaceae</taxon>
        <taxon>Solobacterium</taxon>
    </lineage>
</organism>
<protein>
    <recommendedName>
        <fullName evidence="3">Primosomal protein N' 3' DNA-binding domain-containing protein</fullName>
    </recommendedName>
</protein>
<name>A0A412PFE8_9FIRM</name>
<evidence type="ECO:0008006" key="3">
    <source>
        <dbReference type="Google" id="ProtNLM"/>
    </source>
</evidence>
<dbReference type="AlphaFoldDB" id="A0A412PFE8"/>
<sequence length="103" mass="11996">MFSKKLIYVKVYANHCSNALLFQSEDTSIQPRDIVIVSLHGKEIPAMVVQVSRKIKSKNINLEFILRKAGFFERNKLSTDVHNRVKNEKLAWIDEIEYWNAMG</sequence>
<proteinExistence type="predicted"/>
<evidence type="ECO:0000313" key="2">
    <source>
        <dbReference type="Proteomes" id="UP000284731"/>
    </source>
</evidence>
<reference evidence="1 2" key="1">
    <citation type="submission" date="2018-08" db="EMBL/GenBank/DDBJ databases">
        <title>A genome reference for cultivated species of the human gut microbiota.</title>
        <authorList>
            <person name="Zou Y."/>
            <person name="Xue W."/>
            <person name="Luo G."/>
        </authorList>
    </citation>
    <scope>NUCLEOTIDE SEQUENCE [LARGE SCALE GENOMIC DNA]</scope>
    <source>
        <strain evidence="1 2">AF18-46</strain>
    </source>
</reference>